<dbReference type="SMART" id="SM00248">
    <property type="entry name" value="ANK"/>
    <property type="match status" value="2"/>
</dbReference>
<evidence type="ECO:0000256" key="3">
    <source>
        <dbReference type="ARBA" id="ARBA00022553"/>
    </source>
</evidence>
<evidence type="ECO:0000313" key="12">
    <source>
        <dbReference type="Proteomes" id="UP000077202"/>
    </source>
</evidence>
<feature type="compositionally biased region" description="Basic and acidic residues" evidence="10">
    <location>
        <begin position="321"/>
        <end position="330"/>
    </location>
</feature>
<dbReference type="Pfam" id="PF12796">
    <property type="entry name" value="Ank_2"/>
    <property type="match status" value="1"/>
</dbReference>
<comment type="subcellular location">
    <subcellularLocation>
        <location evidence="1">Nucleus</location>
    </subcellularLocation>
</comment>
<keyword evidence="4" id="KW-0677">Repeat</keyword>
<feature type="compositionally biased region" description="Basic residues" evidence="10">
    <location>
        <begin position="37"/>
        <end position="46"/>
    </location>
</feature>
<feature type="compositionally biased region" description="Basic and acidic residues" evidence="10">
    <location>
        <begin position="303"/>
        <end position="313"/>
    </location>
</feature>
<evidence type="ECO:0000256" key="10">
    <source>
        <dbReference type="SAM" id="MobiDB-lite"/>
    </source>
</evidence>
<evidence type="ECO:0000256" key="2">
    <source>
        <dbReference type="ARBA" id="ARBA00014259"/>
    </source>
</evidence>
<comment type="caution">
    <text evidence="11">The sequence shown here is derived from an EMBL/GenBank/DDBJ whole genome shotgun (WGS) entry which is preliminary data.</text>
</comment>
<evidence type="ECO:0000256" key="5">
    <source>
        <dbReference type="ARBA" id="ARBA00023043"/>
    </source>
</evidence>
<dbReference type="InterPro" id="IPR038753">
    <property type="entry name" value="NFKBIL1"/>
</dbReference>
<dbReference type="SUPFAM" id="SSF48403">
    <property type="entry name" value="Ankyrin repeat"/>
    <property type="match status" value="1"/>
</dbReference>
<evidence type="ECO:0000256" key="4">
    <source>
        <dbReference type="ARBA" id="ARBA00022737"/>
    </source>
</evidence>
<dbReference type="PANTHER" id="PTHR15263:SF1">
    <property type="entry name" value="NF-KAPPA-B INHIBITOR-LIKE PROTEIN 1"/>
    <property type="match status" value="1"/>
</dbReference>
<gene>
    <name evidence="11" type="ORF">AXG93_2752s1810</name>
</gene>
<evidence type="ECO:0000256" key="1">
    <source>
        <dbReference type="ARBA" id="ARBA00004123"/>
    </source>
</evidence>
<evidence type="ECO:0000256" key="9">
    <source>
        <dbReference type="PROSITE-ProRule" id="PRU00023"/>
    </source>
</evidence>
<feature type="region of interest" description="Disordered" evidence="10">
    <location>
        <begin position="303"/>
        <end position="330"/>
    </location>
</feature>
<dbReference type="EMBL" id="LVLJ01002675">
    <property type="protein sequence ID" value="OAE24165.1"/>
    <property type="molecule type" value="Genomic_DNA"/>
</dbReference>
<feature type="repeat" description="ANK" evidence="9">
    <location>
        <begin position="150"/>
        <end position="182"/>
    </location>
</feature>
<dbReference type="Proteomes" id="UP000077202">
    <property type="component" value="Unassembled WGS sequence"/>
</dbReference>
<feature type="region of interest" description="Disordered" evidence="10">
    <location>
        <begin position="37"/>
        <end position="133"/>
    </location>
</feature>
<evidence type="ECO:0000256" key="7">
    <source>
        <dbReference type="ARBA" id="ARBA00030621"/>
    </source>
</evidence>
<accession>A0A176VVK7</accession>
<dbReference type="GO" id="GO:0043124">
    <property type="term" value="P:negative regulation of canonical NF-kappaB signal transduction"/>
    <property type="evidence" value="ECO:0007669"/>
    <property type="project" value="InterPro"/>
</dbReference>
<dbReference type="AlphaFoldDB" id="A0A176VVK7"/>
<protein>
    <recommendedName>
        <fullName evidence="2">NF-kappa-B inhibitor-like protein 1</fullName>
    </recommendedName>
    <alternativeName>
        <fullName evidence="7">Inhibitor of kappa B-like protein</fullName>
    </alternativeName>
    <alternativeName>
        <fullName evidence="8">Nuclear factor of kappa light polypeptide gene enhancer in B-cells inhibitor-like 1</fullName>
    </alternativeName>
</protein>
<dbReference type="Gene3D" id="1.25.40.20">
    <property type="entry name" value="Ankyrin repeat-containing domain"/>
    <property type="match status" value="1"/>
</dbReference>
<sequence length="448" mass="50711">MAPLPPKASKVQERVLKAAALGSVKVLRGLLGSHSHIISKRGRKLERRASKTSGRKKYERSDYKSSSGKSRKRTRRSSRETRRRGDERKRRELDLESNSDSDCGDGNDAETSESTQLERDSSDSGSNEKTRKKARPFETLCDIVNGRDSDGLSPLHHACYAGSDRAVKYLISKGASVHARDSKGNTPLHIAAKLGLLPLVSRLLRAGGNLEAFNDDGVTPSDILSKTNEPKEEAFEPPQQQDWFNHLADEISDNEWWGENFSEAPEPQEWEDILLEKLAENSQARGLYNEDLFSLRDYLRQEKVRNDEKPEKKPKSKGKAKATDKGEQQRLPEEVKLHKEVITADARSYYKRWQLFSNSYNLCLSYADVPFPVLEGKEETLGQVLLQGIDPAKHRDVLRKEILKWHPDKFLQKWGPKLQGPDHDRIVARVNGISQALHVLYKEPASSK</sequence>
<keyword evidence="12" id="KW-1185">Reference proteome</keyword>
<evidence type="ECO:0000256" key="8">
    <source>
        <dbReference type="ARBA" id="ARBA00030802"/>
    </source>
</evidence>
<evidence type="ECO:0000256" key="6">
    <source>
        <dbReference type="ARBA" id="ARBA00023242"/>
    </source>
</evidence>
<keyword evidence="5 9" id="KW-0040">ANK repeat</keyword>
<proteinExistence type="predicted"/>
<dbReference type="PROSITE" id="PS50088">
    <property type="entry name" value="ANK_REPEAT"/>
    <property type="match status" value="2"/>
</dbReference>
<reference evidence="11" key="1">
    <citation type="submission" date="2016-03" db="EMBL/GenBank/DDBJ databases">
        <title>Mechanisms controlling the formation of the plant cell surface in tip-growing cells are functionally conserved among land plants.</title>
        <authorList>
            <person name="Honkanen S."/>
            <person name="Jones V.A."/>
            <person name="Morieri G."/>
            <person name="Champion C."/>
            <person name="Hetherington A.J."/>
            <person name="Kelly S."/>
            <person name="Saint-Marcoux D."/>
            <person name="Proust H."/>
            <person name="Prescott H."/>
            <person name="Dolan L."/>
        </authorList>
    </citation>
    <scope>NUCLEOTIDE SEQUENCE [LARGE SCALE GENOMIC DNA]</scope>
    <source>
        <tissue evidence="11">Whole gametophyte</tissue>
    </source>
</reference>
<dbReference type="GO" id="GO:0005634">
    <property type="term" value="C:nucleus"/>
    <property type="evidence" value="ECO:0007669"/>
    <property type="project" value="UniProtKB-SubCell"/>
</dbReference>
<feature type="compositionally biased region" description="Basic and acidic residues" evidence="10">
    <location>
        <begin position="77"/>
        <end position="94"/>
    </location>
</feature>
<feature type="compositionally biased region" description="Acidic residues" evidence="10">
    <location>
        <begin position="95"/>
        <end position="111"/>
    </location>
</feature>
<evidence type="ECO:0000313" key="11">
    <source>
        <dbReference type="EMBL" id="OAE24165.1"/>
    </source>
</evidence>
<feature type="repeat" description="ANK" evidence="9">
    <location>
        <begin position="183"/>
        <end position="215"/>
    </location>
</feature>
<keyword evidence="3" id="KW-0597">Phosphoprotein</keyword>
<feature type="compositionally biased region" description="Basic and acidic residues" evidence="10">
    <location>
        <begin position="116"/>
        <end position="129"/>
    </location>
</feature>
<organism evidence="11 12">
    <name type="scientific">Marchantia polymorpha subsp. ruderalis</name>
    <dbReference type="NCBI Taxonomy" id="1480154"/>
    <lineage>
        <taxon>Eukaryota</taxon>
        <taxon>Viridiplantae</taxon>
        <taxon>Streptophyta</taxon>
        <taxon>Embryophyta</taxon>
        <taxon>Marchantiophyta</taxon>
        <taxon>Marchantiopsida</taxon>
        <taxon>Marchantiidae</taxon>
        <taxon>Marchantiales</taxon>
        <taxon>Marchantiaceae</taxon>
        <taxon>Marchantia</taxon>
    </lineage>
</organism>
<dbReference type="PROSITE" id="PS50297">
    <property type="entry name" value="ANK_REP_REGION"/>
    <property type="match status" value="2"/>
</dbReference>
<keyword evidence="6" id="KW-0539">Nucleus</keyword>
<name>A0A176VVK7_MARPO</name>
<dbReference type="InterPro" id="IPR036770">
    <property type="entry name" value="Ankyrin_rpt-contain_sf"/>
</dbReference>
<dbReference type="PANTHER" id="PTHR15263">
    <property type="entry name" value="I-KAPPA-B-LIKE PROTEIN IKBL"/>
    <property type="match status" value="1"/>
</dbReference>
<dbReference type="InterPro" id="IPR002110">
    <property type="entry name" value="Ankyrin_rpt"/>
</dbReference>